<keyword evidence="13 19" id="KW-0573">Peptidoglycan synthesis</keyword>
<dbReference type="Proteomes" id="UP000811899">
    <property type="component" value="Unassembled WGS sequence"/>
</dbReference>
<keyword evidence="9 19" id="KW-0285">Flavoprotein</keyword>
<comment type="caution">
    <text evidence="21">The sequence shown here is derived from an EMBL/GenBank/DDBJ whole genome shotgun (WGS) entry which is preliminary data.</text>
</comment>
<keyword evidence="14 19" id="KW-0560">Oxidoreductase</keyword>
<evidence type="ECO:0000256" key="6">
    <source>
        <dbReference type="ARBA" id="ARBA00015188"/>
    </source>
</evidence>
<keyword evidence="16 19" id="KW-0961">Cell wall biogenesis/degradation</keyword>
<evidence type="ECO:0000313" key="21">
    <source>
        <dbReference type="EMBL" id="MBT0663798.1"/>
    </source>
</evidence>
<keyword evidence="15 19" id="KW-0131">Cell cycle</keyword>
<evidence type="ECO:0000256" key="7">
    <source>
        <dbReference type="ARBA" id="ARBA00022490"/>
    </source>
</evidence>
<dbReference type="GO" id="GO:0005829">
    <property type="term" value="C:cytosol"/>
    <property type="evidence" value="ECO:0007669"/>
    <property type="project" value="TreeGrafter"/>
</dbReference>
<evidence type="ECO:0000259" key="20">
    <source>
        <dbReference type="PROSITE" id="PS51387"/>
    </source>
</evidence>
<evidence type="ECO:0000256" key="14">
    <source>
        <dbReference type="ARBA" id="ARBA00023002"/>
    </source>
</evidence>
<evidence type="ECO:0000256" key="4">
    <source>
        <dbReference type="ARBA" id="ARBA00004752"/>
    </source>
</evidence>
<dbReference type="Gene3D" id="3.30.465.10">
    <property type="match status" value="1"/>
</dbReference>
<dbReference type="RefSeq" id="WP_214170584.1">
    <property type="nucleotide sequence ID" value="NZ_JAHCVJ010000002.1"/>
</dbReference>
<dbReference type="PROSITE" id="PS51387">
    <property type="entry name" value="FAD_PCMH"/>
    <property type="match status" value="1"/>
</dbReference>
<keyword evidence="7 19" id="KW-0963">Cytoplasm</keyword>
<feature type="active site" description="Proton donor" evidence="19">
    <location>
        <position position="222"/>
    </location>
</feature>
<comment type="catalytic activity">
    <reaction evidence="18 19">
        <text>UDP-N-acetyl-alpha-D-muramate + NADP(+) = UDP-N-acetyl-3-O-(1-carboxyvinyl)-alpha-D-glucosamine + NADPH + H(+)</text>
        <dbReference type="Rhea" id="RHEA:12248"/>
        <dbReference type="ChEBI" id="CHEBI:15378"/>
        <dbReference type="ChEBI" id="CHEBI:57783"/>
        <dbReference type="ChEBI" id="CHEBI:58349"/>
        <dbReference type="ChEBI" id="CHEBI:68483"/>
        <dbReference type="ChEBI" id="CHEBI:70757"/>
        <dbReference type="EC" id="1.3.1.98"/>
    </reaction>
</comment>
<dbReference type="GO" id="GO:0008762">
    <property type="term" value="F:UDP-N-acetylmuramate dehydrogenase activity"/>
    <property type="evidence" value="ECO:0007669"/>
    <property type="project" value="UniProtKB-UniRule"/>
</dbReference>
<dbReference type="NCBIfam" id="TIGR00179">
    <property type="entry name" value="murB"/>
    <property type="match status" value="1"/>
</dbReference>
<comment type="subcellular location">
    <subcellularLocation>
        <location evidence="3 19">Cytoplasm</location>
    </subcellularLocation>
</comment>
<dbReference type="PANTHER" id="PTHR21071">
    <property type="entry name" value="UDP-N-ACETYLENOLPYRUVOYLGLUCOSAMINE REDUCTASE"/>
    <property type="match status" value="1"/>
</dbReference>
<evidence type="ECO:0000256" key="18">
    <source>
        <dbReference type="ARBA" id="ARBA00048914"/>
    </source>
</evidence>
<dbReference type="GO" id="GO:0008360">
    <property type="term" value="P:regulation of cell shape"/>
    <property type="evidence" value="ECO:0007669"/>
    <property type="project" value="UniProtKB-KW"/>
</dbReference>
<dbReference type="InterPro" id="IPR036635">
    <property type="entry name" value="MurB_C_sf"/>
</dbReference>
<comment type="cofactor">
    <cofactor evidence="1 19">
        <name>FAD</name>
        <dbReference type="ChEBI" id="CHEBI:57692"/>
    </cofactor>
</comment>
<protein>
    <recommendedName>
        <fullName evidence="6 19">UDP-N-acetylenolpyruvoylglucosamine reductase</fullName>
        <ecNumber evidence="5 19">1.3.1.98</ecNumber>
    </recommendedName>
    <alternativeName>
        <fullName evidence="17 19">UDP-N-acetylmuramate dehydrogenase</fullName>
    </alternativeName>
</protein>
<dbReference type="GO" id="GO:0071949">
    <property type="term" value="F:FAD binding"/>
    <property type="evidence" value="ECO:0007669"/>
    <property type="project" value="InterPro"/>
</dbReference>
<keyword evidence="8 19" id="KW-0132">Cell division</keyword>
<accession>A0AAW4KYS9</accession>
<keyword evidence="12 19" id="KW-0133">Cell shape</keyword>
<evidence type="ECO:0000256" key="1">
    <source>
        <dbReference type="ARBA" id="ARBA00001974"/>
    </source>
</evidence>
<evidence type="ECO:0000256" key="17">
    <source>
        <dbReference type="ARBA" id="ARBA00031026"/>
    </source>
</evidence>
<dbReference type="GO" id="GO:0051301">
    <property type="term" value="P:cell division"/>
    <property type="evidence" value="ECO:0007669"/>
    <property type="project" value="UniProtKB-KW"/>
</dbReference>
<dbReference type="InterPro" id="IPR016169">
    <property type="entry name" value="FAD-bd_PCMH_sub2"/>
</dbReference>
<dbReference type="NCBIfam" id="NF010480">
    <property type="entry name" value="PRK13905.1"/>
    <property type="match status" value="1"/>
</dbReference>
<dbReference type="EC" id="1.3.1.98" evidence="5 19"/>
<comment type="function">
    <text evidence="2 19">Cell wall formation.</text>
</comment>
<dbReference type="SUPFAM" id="SSF56194">
    <property type="entry name" value="Uridine diphospho-N-Acetylenolpyruvylglucosamine reductase, MurB, C-terminal domain"/>
    <property type="match status" value="1"/>
</dbReference>
<dbReference type="InterPro" id="IPR016167">
    <property type="entry name" value="FAD-bd_PCMH_sub1"/>
</dbReference>
<dbReference type="SUPFAM" id="SSF56176">
    <property type="entry name" value="FAD-binding/transporter-associated domain-like"/>
    <property type="match status" value="1"/>
</dbReference>
<evidence type="ECO:0000256" key="3">
    <source>
        <dbReference type="ARBA" id="ARBA00004496"/>
    </source>
</evidence>
<dbReference type="AlphaFoldDB" id="A0AAW4KYS9"/>
<dbReference type="InterPro" id="IPR036318">
    <property type="entry name" value="FAD-bd_PCMH-like_sf"/>
</dbReference>
<evidence type="ECO:0000313" key="22">
    <source>
        <dbReference type="Proteomes" id="UP000811899"/>
    </source>
</evidence>
<keyword evidence="11 19" id="KW-0521">NADP</keyword>
<dbReference type="Pfam" id="PF02873">
    <property type="entry name" value="MurB_C"/>
    <property type="match status" value="1"/>
</dbReference>
<evidence type="ECO:0000256" key="15">
    <source>
        <dbReference type="ARBA" id="ARBA00023306"/>
    </source>
</evidence>
<dbReference type="InterPro" id="IPR011601">
    <property type="entry name" value="MurB_C"/>
</dbReference>
<feature type="domain" description="FAD-binding PCMH-type" evidence="20">
    <location>
        <begin position="29"/>
        <end position="193"/>
    </location>
</feature>
<proteinExistence type="inferred from homology"/>
<evidence type="ECO:0000256" key="11">
    <source>
        <dbReference type="ARBA" id="ARBA00022857"/>
    </source>
</evidence>
<keyword evidence="10 19" id="KW-0274">FAD</keyword>
<dbReference type="InterPro" id="IPR006094">
    <property type="entry name" value="Oxid_FAD_bind_N"/>
</dbReference>
<gene>
    <name evidence="19 21" type="primary">murB</name>
    <name evidence="21" type="ORF">KI809_05730</name>
</gene>
<evidence type="ECO:0000256" key="13">
    <source>
        <dbReference type="ARBA" id="ARBA00022984"/>
    </source>
</evidence>
<dbReference type="GO" id="GO:0009252">
    <property type="term" value="P:peptidoglycan biosynthetic process"/>
    <property type="evidence" value="ECO:0007669"/>
    <property type="project" value="UniProtKB-UniRule"/>
</dbReference>
<organism evidence="21 22">
    <name type="scientific">Geoanaerobacter pelophilus</name>
    <dbReference type="NCBI Taxonomy" id="60036"/>
    <lineage>
        <taxon>Bacteria</taxon>
        <taxon>Pseudomonadati</taxon>
        <taxon>Thermodesulfobacteriota</taxon>
        <taxon>Desulfuromonadia</taxon>
        <taxon>Geobacterales</taxon>
        <taxon>Geobacteraceae</taxon>
        <taxon>Geoanaerobacter</taxon>
    </lineage>
</organism>
<feature type="active site" evidence="19">
    <location>
        <position position="292"/>
    </location>
</feature>
<dbReference type="InterPro" id="IPR003170">
    <property type="entry name" value="MurB"/>
</dbReference>
<sequence>MSRPSGAIFAGFRGRLLEEEPLAGHTSLKVGGPADLFAAPEDLEDLQLLLGRCREHSINWLVIGGGYNLLVRDGGCRGIVISLKRLKSFMRLPDNRISVQAGISNQRLMKCLELEGLSGLEFLSGIPGSIGGALAMNAGCHGHEIMECLESLIIIDASGVHEIAACDLDYGYRSLQLAEGAVIVAAVFQLMADDPTAISVRVHEFIEKRRTSQQVRYPNAGSFFKNPSEGPAWRFIDAAGLRGAVVGGAQVSEQHANFLVNRGGATARDFLELATVIKERVRLVSGVELEEEVRIVGEG</sequence>
<comment type="pathway">
    <text evidence="4 19">Cell wall biogenesis; peptidoglycan biosynthesis.</text>
</comment>
<evidence type="ECO:0000256" key="16">
    <source>
        <dbReference type="ARBA" id="ARBA00023316"/>
    </source>
</evidence>
<keyword evidence="22" id="KW-1185">Reference proteome</keyword>
<name>A0AAW4KYS9_9BACT</name>
<evidence type="ECO:0000256" key="19">
    <source>
        <dbReference type="HAMAP-Rule" id="MF_00037"/>
    </source>
</evidence>
<dbReference type="Pfam" id="PF01565">
    <property type="entry name" value="FAD_binding_4"/>
    <property type="match status" value="1"/>
</dbReference>
<dbReference type="HAMAP" id="MF_00037">
    <property type="entry name" value="MurB"/>
    <property type="match status" value="1"/>
</dbReference>
<evidence type="ECO:0000256" key="2">
    <source>
        <dbReference type="ARBA" id="ARBA00003921"/>
    </source>
</evidence>
<evidence type="ECO:0000256" key="8">
    <source>
        <dbReference type="ARBA" id="ARBA00022618"/>
    </source>
</evidence>
<dbReference type="GO" id="GO:0071555">
    <property type="term" value="P:cell wall organization"/>
    <property type="evidence" value="ECO:0007669"/>
    <property type="project" value="UniProtKB-KW"/>
</dbReference>
<evidence type="ECO:0000256" key="5">
    <source>
        <dbReference type="ARBA" id="ARBA00012518"/>
    </source>
</evidence>
<feature type="active site" evidence="19">
    <location>
        <position position="173"/>
    </location>
</feature>
<reference evidence="21 22" key="1">
    <citation type="submission" date="2021-05" db="EMBL/GenBank/DDBJ databases">
        <title>The draft genome of Geobacter pelophilus DSM 12255.</title>
        <authorList>
            <person name="Xu Z."/>
            <person name="Masuda Y."/>
            <person name="Itoh H."/>
            <person name="Senoo K."/>
        </authorList>
    </citation>
    <scope>NUCLEOTIDE SEQUENCE [LARGE SCALE GENOMIC DNA]</scope>
    <source>
        <strain evidence="21 22">DSM 12255</strain>
    </source>
</reference>
<comment type="similarity">
    <text evidence="19">Belongs to the MurB family.</text>
</comment>
<evidence type="ECO:0000256" key="9">
    <source>
        <dbReference type="ARBA" id="ARBA00022630"/>
    </source>
</evidence>
<dbReference type="Gene3D" id="3.90.78.10">
    <property type="entry name" value="UDP-N-acetylenolpyruvoylglucosamine reductase, C-terminal domain"/>
    <property type="match status" value="1"/>
</dbReference>
<dbReference type="EMBL" id="JAHCVJ010000002">
    <property type="protein sequence ID" value="MBT0663798.1"/>
    <property type="molecule type" value="Genomic_DNA"/>
</dbReference>
<dbReference type="Gene3D" id="3.30.43.10">
    <property type="entry name" value="Uridine Diphospho-n-acetylenolpyruvylglucosamine Reductase, domain 2"/>
    <property type="match status" value="1"/>
</dbReference>
<evidence type="ECO:0000256" key="10">
    <source>
        <dbReference type="ARBA" id="ARBA00022827"/>
    </source>
</evidence>
<dbReference type="PANTHER" id="PTHR21071:SF4">
    <property type="entry name" value="UDP-N-ACETYLENOLPYRUVOYLGLUCOSAMINE REDUCTASE"/>
    <property type="match status" value="1"/>
</dbReference>
<dbReference type="InterPro" id="IPR016166">
    <property type="entry name" value="FAD-bd_PCMH"/>
</dbReference>
<evidence type="ECO:0000256" key="12">
    <source>
        <dbReference type="ARBA" id="ARBA00022960"/>
    </source>
</evidence>